<dbReference type="PANTHER" id="PTHR47928">
    <property type="entry name" value="REPEAT-CONTAINING PROTEIN, PUTATIVE-RELATED"/>
    <property type="match status" value="1"/>
</dbReference>
<dbReference type="AlphaFoldDB" id="A0ABD1AFC8"/>
<keyword evidence="3" id="KW-1133">Transmembrane helix</keyword>
<dbReference type="InterPro" id="IPR011990">
    <property type="entry name" value="TPR-like_helical_dom_sf"/>
</dbReference>
<dbReference type="PROSITE" id="PS51375">
    <property type="entry name" value="PPR"/>
    <property type="match status" value="3"/>
</dbReference>
<accession>A0ABD1AFC8</accession>
<dbReference type="PANTHER" id="PTHR47928:SF26">
    <property type="entry name" value="OS12G0109300 PROTEIN"/>
    <property type="match status" value="1"/>
</dbReference>
<evidence type="ECO:0000256" key="1">
    <source>
        <dbReference type="ARBA" id="ARBA00022737"/>
    </source>
</evidence>
<reference evidence="4 5" key="1">
    <citation type="submission" date="2024-04" db="EMBL/GenBank/DDBJ databases">
        <title>Genome assembly C_amara_ONT_v2.</title>
        <authorList>
            <person name="Yant L."/>
            <person name="Moore C."/>
            <person name="Slenker M."/>
        </authorList>
    </citation>
    <scope>NUCLEOTIDE SEQUENCE [LARGE SCALE GENOMIC DNA]</scope>
    <source>
        <tissue evidence="4">Leaf</tissue>
    </source>
</reference>
<gene>
    <name evidence="4" type="ORF">V5N11_026689</name>
</gene>
<dbReference type="FunFam" id="1.25.40.10:FF:000285">
    <property type="entry name" value="Pentatricopeptide repeat-containing protein, chloroplastic"/>
    <property type="match status" value="1"/>
</dbReference>
<organism evidence="4 5">
    <name type="scientific">Cardamine amara subsp. amara</name>
    <dbReference type="NCBI Taxonomy" id="228776"/>
    <lineage>
        <taxon>Eukaryota</taxon>
        <taxon>Viridiplantae</taxon>
        <taxon>Streptophyta</taxon>
        <taxon>Embryophyta</taxon>
        <taxon>Tracheophyta</taxon>
        <taxon>Spermatophyta</taxon>
        <taxon>Magnoliopsida</taxon>
        <taxon>eudicotyledons</taxon>
        <taxon>Gunneridae</taxon>
        <taxon>Pentapetalae</taxon>
        <taxon>rosids</taxon>
        <taxon>malvids</taxon>
        <taxon>Brassicales</taxon>
        <taxon>Brassicaceae</taxon>
        <taxon>Cardamineae</taxon>
        <taxon>Cardamine</taxon>
    </lineage>
</organism>
<dbReference type="EMBL" id="JBANAX010000516">
    <property type="protein sequence ID" value="KAL1205505.1"/>
    <property type="molecule type" value="Genomic_DNA"/>
</dbReference>
<evidence type="ECO:0000313" key="5">
    <source>
        <dbReference type="Proteomes" id="UP001558713"/>
    </source>
</evidence>
<dbReference type="Pfam" id="PF01535">
    <property type="entry name" value="PPR"/>
    <property type="match status" value="2"/>
</dbReference>
<dbReference type="Pfam" id="PF13041">
    <property type="entry name" value="PPR_2"/>
    <property type="match status" value="2"/>
</dbReference>
<dbReference type="Gene3D" id="1.25.40.10">
    <property type="entry name" value="Tetratricopeptide repeat domain"/>
    <property type="match status" value="3"/>
</dbReference>
<sequence length="361" mass="40995">MMSLLYVYSRSGRLSDEHKVFEEIRERSIVSWTAFITGYITAGKHKKVINLFKKMVEMGVRPDNYFIVRVLSDCVHVGDLDSEEWINKVMEEMGMQKNSFVCATFVKYYAKRGKMEKAHSVFDSLVEKDIVTWSTMIQGYASNSLPEEGIELFNQMLRENLKLDQNSIVGFLSACAMLSALDLGEWGSSLIDRHELFTNLAMGNALIDMYSKCGAIARGFEVFKEMKERDIAIMNVAITCLAKNGHVKLSFAVFGQTEKLGISPDGCTFLGLLCGCVHTGLIEDGLCFFKAISYVYGIKRMIEHYGCMVDIWGRAGLLDDAYRLICDMPMKSCSFWGRAGLFFLVISILYRMCVFFWCMQL</sequence>
<proteinExistence type="predicted"/>
<dbReference type="InterPro" id="IPR002885">
    <property type="entry name" value="PPR_rpt"/>
</dbReference>
<protein>
    <submittedName>
        <fullName evidence="4">Pentatricopeptide repeat-containing protein</fullName>
    </submittedName>
</protein>
<keyword evidence="3" id="KW-0812">Transmembrane</keyword>
<evidence type="ECO:0000256" key="2">
    <source>
        <dbReference type="PROSITE-ProRule" id="PRU00708"/>
    </source>
</evidence>
<dbReference type="Proteomes" id="UP001558713">
    <property type="component" value="Unassembled WGS sequence"/>
</dbReference>
<dbReference type="NCBIfam" id="TIGR00756">
    <property type="entry name" value="PPR"/>
    <property type="match status" value="4"/>
</dbReference>
<comment type="caution">
    <text evidence="4">The sequence shown here is derived from an EMBL/GenBank/DDBJ whole genome shotgun (WGS) entry which is preliminary data.</text>
</comment>
<feature type="repeat" description="PPR" evidence="2">
    <location>
        <begin position="129"/>
        <end position="163"/>
    </location>
</feature>
<evidence type="ECO:0000313" key="4">
    <source>
        <dbReference type="EMBL" id="KAL1205505.1"/>
    </source>
</evidence>
<feature type="repeat" description="PPR" evidence="2">
    <location>
        <begin position="199"/>
        <end position="233"/>
    </location>
</feature>
<name>A0ABD1AFC8_CARAN</name>
<dbReference type="GO" id="GO:0099402">
    <property type="term" value="P:plant organ development"/>
    <property type="evidence" value="ECO:0007669"/>
    <property type="project" value="UniProtKB-ARBA"/>
</dbReference>
<keyword evidence="3" id="KW-0472">Membrane</keyword>
<dbReference type="InterPro" id="IPR050421">
    <property type="entry name" value="PPR"/>
</dbReference>
<feature type="repeat" description="PPR" evidence="2">
    <location>
        <begin position="28"/>
        <end position="62"/>
    </location>
</feature>
<feature type="transmembrane region" description="Helical" evidence="3">
    <location>
        <begin position="335"/>
        <end position="358"/>
    </location>
</feature>
<keyword evidence="5" id="KW-1185">Reference proteome</keyword>
<keyword evidence="1" id="KW-0677">Repeat</keyword>
<dbReference type="FunFam" id="1.25.40.10:FF:000158">
    <property type="entry name" value="pentatricopeptide repeat-containing protein At2g33680"/>
    <property type="match status" value="1"/>
</dbReference>
<evidence type="ECO:0000256" key="3">
    <source>
        <dbReference type="SAM" id="Phobius"/>
    </source>
</evidence>